<dbReference type="AlphaFoldDB" id="A0A2K9LHP7"/>
<dbReference type="Gene3D" id="2.40.420.20">
    <property type="match status" value="1"/>
</dbReference>
<dbReference type="PANTHER" id="PTHR30469:SF18">
    <property type="entry name" value="RESISTANCE-NODULATION-CELL DIVISION (RND) EFFLUX MEMBRANE FUSION PROTEIN-RELATED"/>
    <property type="match status" value="1"/>
</dbReference>
<keyword evidence="7" id="KW-1185">Reference proteome</keyword>
<dbReference type="InterPro" id="IPR006143">
    <property type="entry name" value="RND_pump_MFP"/>
</dbReference>
<dbReference type="PANTHER" id="PTHR30469">
    <property type="entry name" value="MULTIDRUG RESISTANCE PROTEIN MDTA"/>
    <property type="match status" value="1"/>
</dbReference>
<dbReference type="EMBL" id="CP022684">
    <property type="protein sequence ID" value="AUM11025.1"/>
    <property type="molecule type" value="Genomic_DNA"/>
</dbReference>
<dbReference type="KEGG" id="kak:Kalk_00570"/>
<dbReference type="Proteomes" id="UP000235116">
    <property type="component" value="Chromosome"/>
</dbReference>
<feature type="domain" description="Multidrug resistance protein MdtA-like alpha-helical hairpin" evidence="4">
    <location>
        <begin position="127"/>
        <end position="196"/>
    </location>
</feature>
<protein>
    <submittedName>
        <fullName evidence="6">Efflux RND transporter periplasmic adaptor subunit</fullName>
    </submittedName>
</protein>
<dbReference type="InterPro" id="IPR058625">
    <property type="entry name" value="MdtA-like_BSH"/>
</dbReference>
<dbReference type="GO" id="GO:0015562">
    <property type="term" value="F:efflux transmembrane transporter activity"/>
    <property type="evidence" value="ECO:0007669"/>
    <property type="project" value="TreeGrafter"/>
</dbReference>
<feature type="domain" description="Multidrug resistance protein MdtA-like barrel-sandwich hybrid" evidence="5">
    <location>
        <begin position="88"/>
        <end position="226"/>
    </location>
</feature>
<gene>
    <name evidence="6" type="ORF">Kalk_00570</name>
</gene>
<dbReference type="NCBIfam" id="TIGR01730">
    <property type="entry name" value="RND_mfp"/>
    <property type="match status" value="1"/>
</dbReference>
<evidence type="ECO:0000259" key="5">
    <source>
        <dbReference type="Pfam" id="PF25917"/>
    </source>
</evidence>
<dbReference type="Pfam" id="PF25917">
    <property type="entry name" value="BSH_RND"/>
    <property type="match status" value="1"/>
</dbReference>
<evidence type="ECO:0000313" key="6">
    <source>
        <dbReference type="EMBL" id="AUM11025.1"/>
    </source>
</evidence>
<sequence length="379" mass="41270">MGRPGWATCLSESNMLSVRFRSLIVEVLLFMRLALFLTLSAALYGCQESSQLDTGVNRPHPVYTVALSEHSPTMPQGFSGTVQARTEVPIAFQVSGRILKRHVDAGQFVEAGETLFSLDAKDFEQNLEAAKAQLAVAEAELIHAEANLARDSRLIEQNSISQRIFEASLLSKRAAQAQKEVAQAKLRQAEIALQHTSLKATRQGILADVTGMPGQVVTAGQPLGMLADTRELEVEVFLPRSVLPPTEALAHIDDVRIPLKLRETAGAANEHSRTWRVRYQIESSESDLKLGMLVRVNVTVADSPVKVFSVPLAALDERGEGTRVWKIVDRQAQPQAIVVVGVTPISAQIHGQGLKTGDRVIALGTHLLVSGMPVKEYPQ</sequence>
<accession>A0A2K9LHP7</accession>
<dbReference type="Gene3D" id="1.10.287.470">
    <property type="entry name" value="Helix hairpin bin"/>
    <property type="match status" value="1"/>
</dbReference>
<dbReference type="Gene3D" id="2.40.30.170">
    <property type="match status" value="1"/>
</dbReference>
<dbReference type="GO" id="GO:1990281">
    <property type="term" value="C:efflux pump complex"/>
    <property type="evidence" value="ECO:0007669"/>
    <property type="project" value="TreeGrafter"/>
</dbReference>
<dbReference type="Pfam" id="PF25876">
    <property type="entry name" value="HH_MFP_RND"/>
    <property type="match status" value="1"/>
</dbReference>
<evidence type="ECO:0000313" key="7">
    <source>
        <dbReference type="Proteomes" id="UP000235116"/>
    </source>
</evidence>
<comment type="similarity">
    <text evidence="1">Belongs to the membrane fusion protein (MFP) (TC 8.A.1) family.</text>
</comment>
<evidence type="ECO:0000259" key="4">
    <source>
        <dbReference type="Pfam" id="PF25876"/>
    </source>
</evidence>
<name>A0A2K9LHP7_9GAMM</name>
<evidence type="ECO:0000256" key="1">
    <source>
        <dbReference type="ARBA" id="ARBA00009477"/>
    </source>
</evidence>
<dbReference type="Gene3D" id="2.40.50.100">
    <property type="match status" value="1"/>
</dbReference>
<keyword evidence="2 3" id="KW-0175">Coiled coil</keyword>
<proteinExistence type="inferred from homology"/>
<feature type="coiled-coil region" evidence="3">
    <location>
        <begin position="120"/>
        <end position="192"/>
    </location>
</feature>
<evidence type="ECO:0000256" key="3">
    <source>
        <dbReference type="SAM" id="Coils"/>
    </source>
</evidence>
<organism evidence="6 7">
    <name type="scientific">Ketobacter alkanivorans</name>
    <dbReference type="NCBI Taxonomy" id="1917421"/>
    <lineage>
        <taxon>Bacteria</taxon>
        <taxon>Pseudomonadati</taxon>
        <taxon>Pseudomonadota</taxon>
        <taxon>Gammaproteobacteria</taxon>
        <taxon>Pseudomonadales</taxon>
        <taxon>Ketobacteraceae</taxon>
        <taxon>Ketobacter</taxon>
    </lineage>
</organism>
<dbReference type="SUPFAM" id="SSF111369">
    <property type="entry name" value="HlyD-like secretion proteins"/>
    <property type="match status" value="1"/>
</dbReference>
<dbReference type="InterPro" id="IPR058624">
    <property type="entry name" value="MdtA-like_HH"/>
</dbReference>
<evidence type="ECO:0000256" key="2">
    <source>
        <dbReference type="ARBA" id="ARBA00023054"/>
    </source>
</evidence>
<reference evidence="7" key="1">
    <citation type="submission" date="2017-08" db="EMBL/GenBank/DDBJ databases">
        <title>Direct submision.</title>
        <authorList>
            <person name="Kim S.-J."/>
            <person name="Rhee S.-K."/>
        </authorList>
    </citation>
    <scope>NUCLEOTIDE SEQUENCE [LARGE SCALE GENOMIC DNA]</scope>
    <source>
        <strain evidence="7">GI5</strain>
    </source>
</reference>